<feature type="transmembrane region" description="Helical" evidence="2">
    <location>
        <begin position="7"/>
        <end position="30"/>
    </location>
</feature>
<evidence type="ECO:0000313" key="4">
    <source>
        <dbReference type="Proteomes" id="UP000001396"/>
    </source>
</evidence>
<feature type="compositionally biased region" description="Low complexity" evidence="1">
    <location>
        <begin position="255"/>
        <end position="276"/>
    </location>
</feature>
<dbReference type="InParanoid" id="D3BAJ5"/>
<protein>
    <submittedName>
        <fullName evidence="3">Uncharacterized protein</fullName>
    </submittedName>
</protein>
<feature type="transmembrane region" description="Helical" evidence="2">
    <location>
        <begin position="103"/>
        <end position="126"/>
    </location>
</feature>
<dbReference type="Proteomes" id="UP000001396">
    <property type="component" value="Unassembled WGS sequence"/>
</dbReference>
<sequence length="347" mass="39562">MSYIKKIILVVTFAIVAGVIYALSTPWYLITNGQTYYYFNWFTVSDYDFYIHVSIIDYIGALCDLFDLSVPSKVSAYEQVVVLHIEFDTDHAENDWRWQPLNGFWMCLALIIAESLILLLCIFYYYKSFILTKIPEDNGFLIFFDNIKRIRRLSRRRRTYSFKQRVQNDTDTNDLLLNNSIPKFSIPDLSNIKQQSSNNNIKIGTSRVAINSDKEETVNLVDTSINITTPSSTPTTTTTTTTTNQSYNISQPPTSSSSILENNNNNNNSNNIFSKPNPNSLFSINISSDINYGSNLFEYDDNQPSIIPPPPPPSTSYLRIGQYLENFSNNTVDKNDTIAGYQGESLI</sequence>
<keyword evidence="2" id="KW-0472">Membrane</keyword>
<organism evidence="3 4">
    <name type="scientific">Heterostelium pallidum (strain ATCC 26659 / Pp 5 / PN500)</name>
    <name type="common">Cellular slime mold</name>
    <name type="synonym">Polysphondylium pallidum</name>
    <dbReference type="NCBI Taxonomy" id="670386"/>
    <lineage>
        <taxon>Eukaryota</taxon>
        <taxon>Amoebozoa</taxon>
        <taxon>Evosea</taxon>
        <taxon>Eumycetozoa</taxon>
        <taxon>Dictyostelia</taxon>
        <taxon>Acytosteliales</taxon>
        <taxon>Acytosteliaceae</taxon>
        <taxon>Heterostelium</taxon>
    </lineage>
</organism>
<feature type="region of interest" description="Disordered" evidence="1">
    <location>
        <begin position="229"/>
        <end position="276"/>
    </location>
</feature>
<keyword evidence="2" id="KW-1133">Transmembrane helix</keyword>
<comment type="caution">
    <text evidence="3">The sequence shown here is derived from an EMBL/GenBank/DDBJ whole genome shotgun (WGS) entry which is preliminary data.</text>
</comment>
<keyword evidence="2" id="KW-0812">Transmembrane</keyword>
<feature type="compositionally biased region" description="Polar residues" evidence="1">
    <location>
        <begin position="245"/>
        <end position="254"/>
    </location>
</feature>
<reference evidence="3 4" key="1">
    <citation type="journal article" date="2011" name="Genome Res.">
        <title>Phylogeny-wide analysis of social amoeba genomes highlights ancient origins for complex intercellular communication.</title>
        <authorList>
            <person name="Heidel A.J."/>
            <person name="Lawal H.M."/>
            <person name="Felder M."/>
            <person name="Schilde C."/>
            <person name="Helps N.R."/>
            <person name="Tunggal B."/>
            <person name="Rivero F."/>
            <person name="John U."/>
            <person name="Schleicher M."/>
            <person name="Eichinger L."/>
            <person name="Platzer M."/>
            <person name="Noegel A.A."/>
            <person name="Schaap P."/>
            <person name="Gloeckner G."/>
        </authorList>
    </citation>
    <scope>NUCLEOTIDE SEQUENCE [LARGE SCALE GENOMIC DNA]</scope>
    <source>
        <strain evidence="4">ATCC 26659 / Pp 5 / PN500</strain>
    </source>
</reference>
<keyword evidence="4" id="KW-1185">Reference proteome</keyword>
<accession>D3BAJ5</accession>
<feature type="compositionally biased region" description="Low complexity" evidence="1">
    <location>
        <begin position="229"/>
        <end position="244"/>
    </location>
</feature>
<dbReference type="GeneID" id="31361057"/>
<dbReference type="EMBL" id="ADBJ01000025">
    <property type="protein sequence ID" value="EFA81582.1"/>
    <property type="molecule type" value="Genomic_DNA"/>
</dbReference>
<proteinExistence type="predicted"/>
<evidence type="ECO:0000256" key="2">
    <source>
        <dbReference type="SAM" id="Phobius"/>
    </source>
</evidence>
<evidence type="ECO:0000256" key="1">
    <source>
        <dbReference type="SAM" id="MobiDB-lite"/>
    </source>
</evidence>
<dbReference type="RefSeq" id="XP_020433699.1">
    <property type="nucleotide sequence ID" value="XM_020576450.1"/>
</dbReference>
<name>D3BAJ5_HETP5</name>
<dbReference type="AlphaFoldDB" id="D3BAJ5"/>
<gene>
    <name evidence="3" type="ORF">PPL_05573</name>
</gene>
<evidence type="ECO:0000313" key="3">
    <source>
        <dbReference type="EMBL" id="EFA81582.1"/>
    </source>
</evidence>